<proteinExistence type="inferred from homology"/>
<dbReference type="PROSITE" id="PS00116">
    <property type="entry name" value="DNA_POLYMERASE_B"/>
    <property type="match status" value="1"/>
</dbReference>
<dbReference type="Gene3D" id="1.10.287.690">
    <property type="entry name" value="Helix hairpin bin"/>
    <property type="match status" value="1"/>
</dbReference>
<dbReference type="InterPro" id="IPR042087">
    <property type="entry name" value="DNA_pol_B_thumb"/>
</dbReference>
<feature type="compositionally biased region" description="Acidic residues" evidence="13">
    <location>
        <begin position="50"/>
        <end position="67"/>
    </location>
</feature>
<dbReference type="STRING" id="1314781.A0A165HHX9"/>
<dbReference type="InterPro" id="IPR036397">
    <property type="entry name" value="RNaseH_sf"/>
</dbReference>
<dbReference type="EMBL" id="KV426016">
    <property type="protein sequence ID" value="KZV91997.1"/>
    <property type="molecule type" value="Genomic_DNA"/>
</dbReference>
<dbReference type="CDD" id="cd05776">
    <property type="entry name" value="DNA_polB_alpha_exo"/>
    <property type="match status" value="1"/>
</dbReference>
<feature type="domain" description="DNA-directed DNA polymerase family B multifunctional" evidence="14">
    <location>
        <begin position="736"/>
        <end position="1181"/>
    </location>
</feature>
<keyword evidence="3 12" id="KW-0808">Transferase</keyword>
<evidence type="ECO:0000313" key="19">
    <source>
        <dbReference type="Proteomes" id="UP000077266"/>
    </source>
</evidence>
<evidence type="ECO:0000256" key="6">
    <source>
        <dbReference type="ARBA" id="ARBA00022723"/>
    </source>
</evidence>
<evidence type="ECO:0000256" key="11">
    <source>
        <dbReference type="ARBA" id="ARBA00023242"/>
    </source>
</evidence>
<keyword evidence="9 12" id="KW-0239">DNA-directed DNA polymerase</keyword>
<dbReference type="GO" id="GO:0003697">
    <property type="term" value="F:single-stranded DNA binding"/>
    <property type="evidence" value="ECO:0007669"/>
    <property type="project" value="TreeGrafter"/>
</dbReference>
<evidence type="ECO:0000313" key="18">
    <source>
        <dbReference type="EMBL" id="KZV91997.1"/>
    </source>
</evidence>
<dbReference type="Proteomes" id="UP000077266">
    <property type="component" value="Unassembled WGS sequence"/>
</dbReference>
<dbReference type="Pfam" id="PF12254">
    <property type="entry name" value="DNA_pol_alpha_N"/>
    <property type="match status" value="1"/>
</dbReference>
<evidence type="ECO:0000259" key="17">
    <source>
        <dbReference type="Pfam" id="PF12254"/>
    </source>
</evidence>
<dbReference type="GO" id="GO:0000166">
    <property type="term" value="F:nucleotide binding"/>
    <property type="evidence" value="ECO:0007669"/>
    <property type="project" value="InterPro"/>
</dbReference>
<dbReference type="InterPro" id="IPR015088">
    <property type="entry name" value="Znf_DNA-dir_DNA_pol_B_alpha"/>
</dbReference>
<dbReference type="SMART" id="SM00486">
    <property type="entry name" value="POLBc"/>
    <property type="match status" value="1"/>
</dbReference>
<dbReference type="SUPFAM" id="SSF56672">
    <property type="entry name" value="DNA/RNA polymerases"/>
    <property type="match status" value="1"/>
</dbReference>
<dbReference type="EC" id="2.7.7.7" evidence="12"/>
<dbReference type="Pfam" id="PF08996">
    <property type="entry name" value="zf-DNA_Pol"/>
    <property type="match status" value="1"/>
</dbReference>
<feature type="domain" description="DNA polymerase alpha catalytic subunit N-terminal" evidence="17">
    <location>
        <begin position="10"/>
        <end position="55"/>
    </location>
</feature>
<reference evidence="18 19" key="1">
    <citation type="journal article" date="2016" name="Mol. Biol. Evol.">
        <title>Comparative Genomics of Early-Diverging Mushroom-Forming Fungi Provides Insights into the Origins of Lignocellulose Decay Capabilities.</title>
        <authorList>
            <person name="Nagy L.G."/>
            <person name="Riley R."/>
            <person name="Tritt A."/>
            <person name="Adam C."/>
            <person name="Daum C."/>
            <person name="Floudas D."/>
            <person name="Sun H."/>
            <person name="Yadav J.S."/>
            <person name="Pangilinan J."/>
            <person name="Larsson K.H."/>
            <person name="Matsuura K."/>
            <person name="Barry K."/>
            <person name="Labutti K."/>
            <person name="Kuo R."/>
            <person name="Ohm R.A."/>
            <person name="Bhattacharya S.S."/>
            <person name="Shirouzu T."/>
            <person name="Yoshinaga Y."/>
            <person name="Martin F.M."/>
            <person name="Grigoriev I.V."/>
            <person name="Hibbett D.S."/>
        </authorList>
    </citation>
    <scope>NUCLEOTIDE SEQUENCE [LARGE SCALE GENOMIC DNA]</scope>
    <source>
        <strain evidence="18 19">HHB12029</strain>
    </source>
</reference>
<dbReference type="GO" id="GO:0008270">
    <property type="term" value="F:zinc ion binding"/>
    <property type="evidence" value="ECO:0007669"/>
    <property type="project" value="UniProtKB-KW"/>
</dbReference>
<keyword evidence="10 12" id="KW-0238">DNA-binding</keyword>
<dbReference type="GO" id="GO:0003887">
    <property type="term" value="F:DNA-directed DNA polymerase activity"/>
    <property type="evidence" value="ECO:0007669"/>
    <property type="project" value="UniProtKB-KW"/>
</dbReference>
<dbReference type="CDD" id="cd05532">
    <property type="entry name" value="POLBc_alpha"/>
    <property type="match status" value="1"/>
</dbReference>
<dbReference type="Gene3D" id="1.10.132.60">
    <property type="entry name" value="DNA polymerase family B, C-terminal domain"/>
    <property type="match status" value="1"/>
</dbReference>
<dbReference type="GO" id="GO:0006272">
    <property type="term" value="P:leading strand elongation"/>
    <property type="evidence" value="ECO:0007669"/>
    <property type="project" value="TreeGrafter"/>
</dbReference>
<sequence length="1406" mass="157990">RSEGDILTRAQAEDVYEEVSEEQYKSIVKGRLQRDDFVVDDGVGGYLDNGMDDFDEPGAYGESDDDDNSKIKKKKAKPKPVKKAPKAAKAAPPPPTANAYRPVKPDEKDFMASLLAGMDAAPSGSSRSRKRKSSPEPVDFGSLRRRRDDFPSSDPFSDGLGDDPVIMSPAKRVKTTNGGGRSAASSAFPSDKSSSPAVGALDLNDEDDDFVFTDDDLMAIDTAADAALGVKREEQDVKMPDVQPKPKAVKKEEPPSWLNVHASLAVADPDTMNVALGSASGAGQLTDIDALQEDGSFWFYWLDYFEKDGVHLIGKCMDKKTKAWISCCVSVKGIERNLYVLKRDKKAHGNDEDDEEDEDDVVSDADVRSDFNEIRKAANISSWRGKWVTRKYAFGEKDVPTGEQRWYKVIYGFDCTPDVATENIARVFGTNTTAFELLAKKRKIMGPCWLKVDECTKPDGPISWCKFEVVVNDPKMVNPFSDSDAKAPRDMPPLNIMSLSLRTIVNHQDNQRELVCASARVWTDMRIDDERQPNEIPCEVHTFVRPLEQGKWPPKFQETAKNNKTKITACDNEFALLSRMLVLLQGKDPDVIVGHDFVGVSLDVLLHRLRTNKSKLWSRIGRFRIPTWPHIGKQGSNLKFLPGRLVCDLASDGAKSMISSTTWSMSEMCATHLKLEREDIDPNDTGAYFDHTVSSPTHLLHFVRHCEMDAHYQMAIAAKVQILPLTKQLTNLAGNSWNKTLNGGRAERNEYILLHEFHRLKYICPDKTYGKKSVVAAKAEAEEGDQAAATTGKGKRDKFKGGLVLQPKRGLWDKFILVMDFNSLYPSIIQEYNIDFTTVDIAEFAESDELPEAPPSETPQGVLPRLIATLVQRRQQVKKLMKEPGLADAKRKQYDIRQQALKLTANSMYGCLGFEYSRFYARPLAALTTHMGRQTLSRTRELAEGMSLDVVYGDTDSVFLNSGKLTLKEAKQVANEFKKVVNEQYKLLEIDLDGVFQRLLLLQKKKYAALKVEGVDDKMFTTKEVKGLDMKRREYCALSKDVSNYVLDQILSGEATEVVVEKIHEYLTSLGNDVRAGKLATEKFIIHKRLGKRPEDYPDAKSQPHVQVALRLQKEGNARIGDVIPYIFCAKENATQAERAFHPDELRRSEKADEKDKLKIDFEFYLSNQILPPIERLCDPIEGTDRARLAECLGLDAKKYQTYASGEQEERPFGTLESQVPDKERFKQCEPFRVKCRSCKKIFAFGSLGEAASAHAVITPGGCVCPECKTQLQIPSVQTQLEVQIRDHIARYYQMWMVCQDSTCGHRTRMMGVYGKRCLRPTCAGSVVMEYSDLALYTQLLYYRSLFDGDKAVNKAKGAKQEELRALVALNHTMLQALQASVDRFLDMNGRHWVDMGELFSFMKLS</sequence>
<evidence type="ECO:0000256" key="9">
    <source>
        <dbReference type="ARBA" id="ARBA00022932"/>
    </source>
</evidence>
<dbReference type="Gene3D" id="3.90.1600.10">
    <property type="entry name" value="Palm domain of DNA polymerase"/>
    <property type="match status" value="1"/>
</dbReference>
<feature type="non-terminal residue" evidence="18">
    <location>
        <position position="1"/>
    </location>
</feature>
<feature type="region of interest" description="Disordered" evidence="13">
    <location>
        <begin position="40"/>
        <end position="201"/>
    </location>
</feature>
<comment type="similarity">
    <text evidence="2 12">Belongs to the DNA polymerase type-B family.</text>
</comment>
<dbReference type="Pfam" id="PF03104">
    <property type="entry name" value="DNA_pol_B_exo1"/>
    <property type="match status" value="1"/>
</dbReference>
<dbReference type="GO" id="GO:0033554">
    <property type="term" value="P:cellular response to stress"/>
    <property type="evidence" value="ECO:0007669"/>
    <property type="project" value="UniProtKB-ARBA"/>
</dbReference>
<protein>
    <recommendedName>
        <fullName evidence="12">DNA polymerase</fullName>
        <ecNumber evidence="12">2.7.7.7</ecNumber>
    </recommendedName>
</protein>
<feature type="compositionally biased region" description="Basic residues" evidence="13">
    <location>
        <begin position="71"/>
        <end position="86"/>
    </location>
</feature>
<keyword evidence="5 12" id="KW-0235">DNA replication</keyword>
<evidence type="ECO:0000259" key="16">
    <source>
        <dbReference type="Pfam" id="PF08996"/>
    </source>
</evidence>
<dbReference type="InterPro" id="IPR043502">
    <property type="entry name" value="DNA/RNA_pol_sf"/>
</dbReference>
<dbReference type="SUPFAM" id="SSF53098">
    <property type="entry name" value="Ribonuclease H-like"/>
    <property type="match status" value="1"/>
</dbReference>
<dbReference type="PRINTS" id="PR00106">
    <property type="entry name" value="DNAPOLB"/>
</dbReference>
<dbReference type="Gene3D" id="6.10.10.100">
    <property type="match status" value="1"/>
</dbReference>
<evidence type="ECO:0000256" key="7">
    <source>
        <dbReference type="ARBA" id="ARBA00022771"/>
    </source>
</evidence>
<dbReference type="GO" id="GO:0006273">
    <property type="term" value="P:lagging strand elongation"/>
    <property type="evidence" value="ECO:0007669"/>
    <property type="project" value="TreeGrafter"/>
</dbReference>
<dbReference type="Pfam" id="PF00136">
    <property type="entry name" value="DNA_pol_B"/>
    <property type="match status" value="1"/>
</dbReference>
<name>A0A165HHX9_EXIGL</name>
<dbReference type="Gene3D" id="2.40.50.730">
    <property type="match status" value="1"/>
</dbReference>
<evidence type="ECO:0000256" key="5">
    <source>
        <dbReference type="ARBA" id="ARBA00022705"/>
    </source>
</evidence>
<dbReference type="InterPro" id="IPR012337">
    <property type="entry name" value="RNaseH-like_sf"/>
</dbReference>
<keyword evidence="4 12" id="KW-0548">Nucleotidyltransferase</keyword>
<evidence type="ECO:0000256" key="8">
    <source>
        <dbReference type="ARBA" id="ARBA00022833"/>
    </source>
</evidence>
<dbReference type="GO" id="GO:0005658">
    <property type="term" value="C:alpha DNA polymerase:primase complex"/>
    <property type="evidence" value="ECO:0007669"/>
    <property type="project" value="TreeGrafter"/>
</dbReference>
<feature type="compositionally biased region" description="Low complexity" evidence="13">
    <location>
        <begin position="182"/>
        <end position="197"/>
    </location>
</feature>
<dbReference type="InterPro" id="IPR017964">
    <property type="entry name" value="DNA-dir_DNA_pol_B_CS"/>
</dbReference>
<dbReference type="FunFam" id="1.10.132.60:FF:000004">
    <property type="entry name" value="DNA polymerase"/>
    <property type="match status" value="1"/>
</dbReference>
<keyword evidence="19" id="KW-1185">Reference proteome</keyword>
<evidence type="ECO:0000256" key="13">
    <source>
        <dbReference type="SAM" id="MobiDB-lite"/>
    </source>
</evidence>
<dbReference type="Gene3D" id="3.30.420.10">
    <property type="entry name" value="Ribonuclease H-like superfamily/Ribonuclease H"/>
    <property type="match status" value="1"/>
</dbReference>
<dbReference type="FunFam" id="1.10.287.690:FF:000003">
    <property type="entry name" value="DNA polymerase"/>
    <property type="match status" value="1"/>
</dbReference>
<evidence type="ECO:0000256" key="2">
    <source>
        <dbReference type="ARBA" id="ARBA00005755"/>
    </source>
</evidence>
<keyword evidence="6" id="KW-0479">Metal-binding</keyword>
<keyword evidence="8" id="KW-0862">Zinc</keyword>
<dbReference type="Gene3D" id="3.30.70.2820">
    <property type="match status" value="1"/>
</dbReference>
<dbReference type="InterPro" id="IPR006172">
    <property type="entry name" value="DNA-dir_DNA_pol_B"/>
</dbReference>
<dbReference type="FunCoup" id="A0A165HHX9">
    <property type="interactions" value="596"/>
</dbReference>
<dbReference type="InterPro" id="IPR045846">
    <property type="entry name" value="POLBc_alpha"/>
</dbReference>
<evidence type="ECO:0000256" key="3">
    <source>
        <dbReference type="ARBA" id="ARBA00022679"/>
    </source>
</evidence>
<dbReference type="GO" id="GO:0003688">
    <property type="term" value="F:DNA replication origin binding"/>
    <property type="evidence" value="ECO:0007669"/>
    <property type="project" value="TreeGrafter"/>
</dbReference>
<evidence type="ECO:0000256" key="12">
    <source>
        <dbReference type="RuleBase" id="RU000442"/>
    </source>
</evidence>
<feature type="domain" description="Zinc finger DNA-directed DNA polymerase family B alpha" evidence="16">
    <location>
        <begin position="1218"/>
        <end position="1400"/>
    </location>
</feature>
<dbReference type="Gene3D" id="1.10.3200.20">
    <property type="entry name" value="DNA Polymerase alpha, zinc finger"/>
    <property type="match status" value="1"/>
</dbReference>
<comment type="catalytic activity">
    <reaction evidence="12">
        <text>DNA(n) + a 2'-deoxyribonucleoside 5'-triphosphate = DNA(n+1) + diphosphate</text>
        <dbReference type="Rhea" id="RHEA:22508"/>
        <dbReference type="Rhea" id="RHEA-COMP:17339"/>
        <dbReference type="Rhea" id="RHEA-COMP:17340"/>
        <dbReference type="ChEBI" id="CHEBI:33019"/>
        <dbReference type="ChEBI" id="CHEBI:61560"/>
        <dbReference type="ChEBI" id="CHEBI:173112"/>
        <dbReference type="EC" id="2.7.7.7"/>
    </reaction>
</comment>
<evidence type="ECO:0000256" key="10">
    <source>
        <dbReference type="ARBA" id="ARBA00023125"/>
    </source>
</evidence>
<evidence type="ECO:0000259" key="15">
    <source>
        <dbReference type="Pfam" id="PF03104"/>
    </source>
</evidence>
<dbReference type="InterPro" id="IPR023211">
    <property type="entry name" value="DNA_pol_palm_dom_sf"/>
</dbReference>
<keyword evidence="7" id="KW-0863">Zinc-finger</keyword>
<dbReference type="PANTHER" id="PTHR45861">
    <property type="entry name" value="DNA POLYMERASE ALPHA CATALYTIC SUBUNIT"/>
    <property type="match status" value="1"/>
</dbReference>
<accession>A0A165HHX9</accession>
<dbReference type="NCBIfam" id="TIGR00592">
    <property type="entry name" value="pol2"/>
    <property type="match status" value="1"/>
</dbReference>
<organism evidence="18 19">
    <name type="scientific">Exidia glandulosa HHB12029</name>
    <dbReference type="NCBI Taxonomy" id="1314781"/>
    <lineage>
        <taxon>Eukaryota</taxon>
        <taxon>Fungi</taxon>
        <taxon>Dikarya</taxon>
        <taxon>Basidiomycota</taxon>
        <taxon>Agaricomycotina</taxon>
        <taxon>Agaricomycetes</taxon>
        <taxon>Auriculariales</taxon>
        <taxon>Exidiaceae</taxon>
        <taxon>Exidia</taxon>
    </lineage>
</organism>
<keyword evidence="11" id="KW-0539">Nucleus</keyword>
<dbReference type="InterPro" id="IPR006133">
    <property type="entry name" value="DNA-dir_DNA_pol_B_exonuc"/>
</dbReference>
<evidence type="ECO:0000256" key="4">
    <source>
        <dbReference type="ARBA" id="ARBA00022695"/>
    </source>
</evidence>
<dbReference type="GO" id="GO:1902975">
    <property type="term" value="P:mitotic DNA replication initiation"/>
    <property type="evidence" value="ECO:0007669"/>
    <property type="project" value="InterPro"/>
</dbReference>
<feature type="domain" description="DNA-directed DNA polymerase family B exonuclease" evidence="15">
    <location>
        <begin position="426"/>
        <end position="657"/>
    </location>
</feature>
<dbReference type="OrthoDB" id="6755010at2759"/>
<dbReference type="GO" id="GO:0003682">
    <property type="term" value="F:chromatin binding"/>
    <property type="evidence" value="ECO:0007669"/>
    <property type="project" value="TreeGrafter"/>
</dbReference>
<evidence type="ECO:0000259" key="14">
    <source>
        <dbReference type="Pfam" id="PF00136"/>
    </source>
</evidence>
<dbReference type="InterPro" id="IPR038256">
    <property type="entry name" value="Pol_alpha_znc_sf"/>
</dbReference>
<gene>
    <name evidence="18" type="ORF">EXIGLDRAFT_615021</name>
</gene>
<dbReference type="InParanoid" id="A0A165HHX9"/>
<evidence type="ECO:0000256" key="1">
    <source>
        <dbReference type="ARBA" id="ARBA00004123"/>
    </source>
</evidence>
<comment type="subcellular location">
    <subcellularLocation>
        <location evidence="1">Nucleus</location>
    </subcellularLocation>
</comment>
<dbReference type="InterPro" id="IPR006134">
    <property type="entry name" value="DNA-dir_DNA_pol_B_multi_dom"/>
</dbReference>
<dbReference type="PANTHER" id="PTHR45861:SF1">
    <property type="entry name" value="DNA POLYMERASE ALPHA CATALYTIC SUBUNIT"/>
    <property type="match status" value="1"/>
</dbReference>
<dbReference type="InterPro" id="IPR024647">
    <property type="entry name" value="DNA_pol_a_cat_su_N"/>
</dbReference>